<evidence type="ECO:0008006" key="3">
    <source>
        <dbReference type="Google" id="ProtNLM"/>
    </source>
</evidence>
<evidence type="ECO:0000313" key="1">
    <source>
        <dbReference type="EMBL" id="MED7828434.1"/>
    </source>
</evidence>
<accession>A0ABU7FWL6</accession>
<dbReference type="EMBL" id="JAYWVC010000383">
    <property type="protein sequence ID" value="MED7828434.1"/>
    <property type="molecule type" value="Genomic_DNA"/>
</dbReference>
<reference evidence="1" key="1">
    <citation type="submission" date="2024-01" db="EMBL/GenBank/DDBJ databases">
        <title>First draft genome sequence data of TA4-1, the type strain of Gram-positive actinobacterium Streptomyces chiangmaiensis.</title>
        <authorList>
            <person name="Yasawong M."/>
            <person name="Nantapong N."/>
        </authorList>
    </citation>
    <scope>NUCLEOTIDE SEQUENCE</scope>
    <source>
        <strain evidence="1">TA4-1</strain>
    </source>
</reference>
<evidence type="ECO:0000313" key="2">
    <source>
        <dbReference type="Proteomes" id="UP001333996"/>
    </source>
</evidence>
<organism evidence="1 2">
    <name type="scientific">Streptomyces chiangmaiensis</name>
    <dbReference type="NCBI Taxonomy" id="766497"/>
    <lineage>
        <taxon>Bacteria</taxon>
        <taxon>Bacillati</taxon>
        <taxon>Actinomycetota</taxon>
        <taxon>Actinomycetes</taxon>
        <taxon>Kitasatosporales</taxon>
        <taxon>Streptomycetaceae</taxon>
        <taxon>Streptomyces</taxon>
    </lineage>
</organism>
<protein>
    <recommendedName>
        <fullName evidence="3">Tetracyclin repressor-like C-terminal domain-containing protein</fullName>
    </recommendedName>
</protein>
<keyword evidence="2" id="KW-1185">Reference proteome</keyword>
<sequence>MDVGLINSVAGIVDPRVDDIPVQTHLAVTELLTAVVRPVLEKS</sequence>
<dbReference type="RefSeq" id="WP_329512776.1">
    <property type="nucleotide sequence ID" value="NZ_BAAAYZ010000166.1"/>
</dbReference>
<comment type="caution">
    <text evidence="1">The sequence shown here is derived from an EMBL/GenBank/DDBJ whole genome shotgun (WGS) entry which is preliminary data.</text>
</comment>
<proteinExistence type="predicted"/>
<name>A0ABU7FWL6_9ACTN</name>
<dbReference type="Proteomes" id="UP001333996">
    <property type="component" value="Unassembled WGS sequence"/>
</dbReference>
<gene>
    <name evidence="1" type="ORF">VXC91_42915</name>
</gene>